<dbReference type="AlphaFoldDB" id="A0A9P3PGE4"/>
<evidence type="ECO:0000256" key="1">
    <source>
        <dbReference type="SAM" id="Coils"/>
    </source>
</evidence>
<evidence type="ECO:0000256" key="2">
    <source>
        <dbReference type="SAM" id="MobiDB-lite"/>
    </source>
</evidence>
<dbReference type="OrthoDB" id="3049595at2759"/>
<feature type="coiled-coil region" evidence="1">
    <location>
        <begin position="96"/>
        <end position="137"/>
    </location>
</feature>
<gene>
    <name evidence="3" type="ORF">LshimejAT787_0205790</name>
</gene>
<sequence length="140" mass="15671">MSSLPYALGHEREQTDTRSHVDTDASNLEAAVREVSDEQPPEEQPSAEGPNYSTSSGFTLPEIPADILDLDLEMTSLIHPTTKPDVEKVQKRASNVLKLAQENEKLRAELKAMTDRLEAAERRRERLAMKEQKIMEAPSS</sequence>
<evidence type="ECO:0000313" key="4">
    <source>
        <dbReference type="Proteomes" id="UP001063166"/>
    </source>
</evidence>
<feature type="compositionally biased region" description="Basic and acidic residues" evidence="2">
    <location>
        <begin position="9"/>
        <end position="23"/>
    </location>
</feature>
<accession>A0A9P3PGE4</accession>
<comment type="caution">
    <text evidence="3">The sequence shown here is derived from an EMBL/GenBank/DDBJ whole genome shotgun (WGS) entry which is preliminary data.</text>
</comment>
<proteinExistence type="predicted"/>
<name>A0A9P3PGE4_LYOSH</name>
<evidence type="ECO:0000313" key="3">
    <source>
        <dbReference type="EMBL" id="GLB35014.1"/>
    </source>
</evidence>
<keyword evidence="1" id="KW-0175">Coiled coil</keyword>
<dbReference type="Proteomes" id="UP001063166">
    <property type="component" value="Unassembled WGS sequence"/>
</dbReference>
<dbReference type="EMBL" id="BRPK01000002">
    <property type="protein sequence ID" value="GLB35014.1"/>
    <property type="molecule type" value="Genomic_DNA"/>
</dbReference>
<feature type="region of interest" description="Disordered" evidence="2">
    <location>
        <begin position="1"/>
        <end position="60"/>
    </location>
</feature>
<organism evidence="3 4">
    <name type="scientific">Lyophyllum shimeji</name>
    <name type="common">Hon-shimeji</name>
    <name type="synonym">Tricholoma shimeji</name>
    <dbReference type="NCBI Taxonomy" id="47721"/>
    <lineage>
        <taxon>Eukaryota</taxon>
        <taxon>Fungi</taxon>
        <taxon>Dikarya</taxon>
        <taxon>Basidiomycota</taxon>
        <taxon>Agaricomycotina</taxon>
        <taxon>Agaricomycetes</taxon>
        <taxon>Agaricomycetidae</taxon>
        <taxon>Agaricales</taxon>
        <taxon>Tricholomatineae</taxon>
        <taxon>Lyophyllaceae</taxon>
        <taxon>Lyophyllum</taxon>
    </lineage>
</organism>
<reference evidence="3" key="1">
    <citation type="submission" date="2022-07" db="EMBL/GenBank/DDBJ databases">
        <title>The genome of Lyophyllum shimeji provides insight into the initial evolution of ectomycorrhizal fungal genome.</title>
        <authorList>
            <person name="Kobayashi Y."/>
            <person name="Shibata T."/>
            <person name="Hirakawa H."/>
            <person name="Shigenobu S."/>
            <person name="Nishiyama T."/>
            <person name="Yamada A."/>
            <person name="Hasebe M."/>
            <person name="Kawaguchi M."/>
        </authorList>
    </citation>
    <scope>NUCLEOTIDE SEQUENCE</scope>
    <source>
        <strain evidence="3">AT787</strain>
    </source>
</reference>
<keyword evidence="4" id="KW-1185">Reference proteome</keyword>
<protein>
    <submittedName>
        <fullName evidence="3">Uncharacterized protein</fullName>
    </submittedName>
</protein>